<gene>
    <name evidence="1" type="ORF">C8D77_111103</name>
</gene>
<dbReference type="RefSeq" id="WP_146211820.1">
    <property type="nucleotide sequence ID" value="NZ_QGGH01000011.1"/>
</dbReference>
<protein>
    <submittedName>
        <fullName evidence="1">Uncharacterized protein</fullName>
    </submittedName>
</protein>
<name>A0A8E2WAR8_RHILI</name>
<reference evidence="1 2" key="1">
    <citation type="submission" date="2018-05" db="EMBL/GenBank/DDBJ databases">
        <title>Genomic Encyclopedia of Type Strains, Phase IV (KMG-IV): sequencing the most valuable type-strain genomes for metagenomic binning, comparative biology and taxonomic classification.</title>
        <authorList>
            <person name="Goeker M."/>
        </authorList>
    </citation>
    <scope>NUCLEOTIDE SEQUENCE [LARGE SCALE GENOMIC DNA]</scope>
    <source>
        <strain evidence="1 2">DSM 2626</strain>
    </source>
</reference>
<dbReference type="EMBL" id="QGGH01000011">
    <property type="protein sequence ID" value="PWJ88380.1"/>
    <property type="molecule type" value="Genomic_DNA"/>
</dbReference>
<dbReference type="Proteomes" id="UP000245631">
    <property type="component" value="Unassembled WGS sequence"/>
</dbReference>
<dbReference type="GeneID" id="61054878"/>
<comment type="caution">
    <text evidence="1">The sequence shown here is derived from an EMBL/GenBank/DDBJ whole genome shotgun (WGS) entry which is preliminary data.</text>
</comment>
<accession>A0A8E2WAR8</accession>
<dbReference type="AlphaFoldDB" id="A0A8E2WAR8"/>
<evidence type="ECO:0000313" key="2">
    <source>
        <dbReference type="Proteomes" id="UP000245631"/>
    </source>
</evidence>
<evidence type="ECO:0000313" key="1">
    <source>
        <dbReference type="EMBL" id="PWJ88380.1"/>
    </source>
</evidence>
<sequence length="67" mass="7416">MMEKLQIDTEEIAAVLSSDESIEGVVIFRDGSRVYLDKGTLPGAGVEFDGYRITPDRSVYVHKRIAA</sequence>
<proteinExistence type="predicted"/>
<organism evidence="1 2">
    <name type="scientific">Rhizobium loti</name>
    <name type="common">Mesorhizobium loti</name>
    <dbReference type="NCBI Taxonomy" id="381"/>
    <lineage>
        <taxon>Bacteria</taxon>
        <taxon>Pseudomonadati</taxon>
        <taxon>Pseudomonadota</taxon>
        <taxon>Alphaproteobacteria</taxon>
        <taxon>Hyphomicrobiales</taxon>
        <taxon>Phyllobacteriaceae</taxon>
        <taxon>Mesorhizobium</taxon>
    </lineage>
</organism>